<dbReference type="Proteomes" id="UP000070612">
    <property type="component" value="Unassembled WGS sequence"/>
</dbReference>
<dbReference type="Gene3D" id="3.40.50.2300">
    <property type="match status" value="2"/>
</dbReference>
<dbReference type="PROSITE" id="PS50932">
    <property type="entry name" value="HTH_LACI_2"/>
    <property type="match status" value="1"/>
</dbReference>
<dbReference type="PANTHER" id="PTHR30146">
    <property type="entry name" value="LACI-RELATED TRANSCRIPTIONAL REPRESSOR"/>
    <property type="match status" value="1"/>
</dbReference>
<dbReference type="InterPro" id="IPR010982">
    <property type="entry name" value="Lambda_DNA-bd_dom_sf"/>
</dbReference>
<evidence type="ECO:0000256" key="3">
    <source>
        <dbReference type="ARBA" id="ARBA00023163"/>
    </source>
</evidence>
<dbReference type="AlphaFoldDB" id="A0A132PSJ5"/>
<dbReference type="PANTHER" id="PTHR30146:SF138">
    <property type="entry name" value="TRANSCRIPTIONAL REGULATORY PROTEIN"/>
    <property type="match status" value="1"/>
</dbReference>
<dbReference type="GO" id="GO:0003700">
    <property type="term" value="F:DNA-binding transcription factor activity"/>
    <property type="evidence" value="ECO:0007669"/>
    <property type="project" value="TreeGrafter"/>
</dbReference>
<keyword evidence="6" id="KW-1185">Reference proteome</keyword>
<feature type="domain" description="HTH lacI-type" evidence="4">
    <location>
        <begin position="3"/>
        <end position="59"/>
    </location>
</feature>
<evidence type="ECO:0000313" key="6">
    <source>
        <dbReference type="Proteomes" id="UP000070612"/>
    </source>
</evidence>
<dbReference type="SUPFAM" id="SSF53822">
    <property type="entry name" value="Periplasmic binding protein-like I"/>
    <property type="match status" value="1"/>
</dbReference>
<dbReference type="EMBL" id="LGTW01000002">
    <property type="protein sequence ID" value="KWX25293.1"/>
    <property type="molecule type" value="Genomic_DNA"/>
</dbReference>
<dbReference type="CDD" id="cd06267">
    <property type="entry name" value="PBP1_LacI_sugar_binding-like"/>
    <property type="match status" value="1"/>
</dbReference>
<evidence type="ECO:0000259" key="4">
    <source>
        <dbReference type="PROSITE" id="PS50932"/>
    </source>
</evidence>
<organism evidence="5 6">
    <name type="scientific">Mycolicibacterium wolinskyi</name>
    <dbReference type="NCBI Taxonomy" id="59750"/>
    <lineage>
        <taxon>Bacteria</taxon>
        <taxon>Bacillati</taxon>
        <taxon>Actinomycetota</taxon>
        <taxon>Actinomycetes</taxon>
        <taxon>Mycobacteriales</taxon>
        <taxon>Mycobacteriaceae</taxon>
        <taxon>Mycolicibacterium</taxon>
    </lineage>
</organism>
<name>A0A132PSJ5_9MYCO</name>
<dbReference type="Pfam" id="PF00532">
    <property type="entry name" value="Peripla_BP_1"/>
    <property type="match status" value="1"/>
</dbReference>
<dbReference type="InterPro" id="IPR001761">
    <property type="entry name" value="Peripla_BP/Lac1_sug-bd_dom"/>
</dbReference>
<keyword evidence="2" id="KW-0238">DNA-binding</keyword>
<evidence type="ECO:0000256" key="1">
    <source>
        <dbReference type="ARBA" id="ARBA00023015"/>
    </source>
</evidence>
<dbReference type="GO" id="GO:0000976">
    <property type="term" value="F:transcription cis-regulatory region binding"/>
    <property type="evidence" value="ECO:0007669"/>
    <property type="project" value="TreeGrafter"/>
</dbReference>
<keyword evidence="1" id="KW-0805">Transcription regulation</keyword>
<evidence type="ECO:0000256" key="2">
    <source>
        <dbReference type="ARBA" id="ARBA00023125"/>
    </source>
</evidence>
<dbReference type="RefSeq" id="WP_067843845.1">
    <property type="nucleotide sequence ID" value="NZ_LGTW01000002.1"/>
</dbReference>
<evidence type="ECO:0000313" key="5">
    <source>
        <dbReference type="EMBL" id="KWX25293.1"/>
    </source>
</evidence>
<proteinExistence type="predicted"/>
<gene>
    <name evidence="5" type="ORF">AFM11_03100</name>
</gene>
<dbReference type="InterPro" id="IPR000843">
    <property type="entry name" value="HTH_LacI"/>
</dbReference>
<dbReference type="SMART" id="SM00354">
    <property type="entry name" value="HTH_LACI"/>
    <property type="match status" value="1"/>
</dbReference>
<dbReference type="InterPro" id="IPR028082">
    <property type="entry name" value="Peripla_BP_I"/>
</dbReference>
<comment type="caution">
    <text evidence="5">The sequence shown here is derived from an EMBL/GenBank/DDBJ whole genome shotgun (WGS) entry which is preliminary data.</text>
</comment>
<accession>A0A132PSJ5</accession>
<dbReference type="Gene3D" id="1.10.260.40">
    <property type="entry name" value="lambda repressor-like DNA-binding domains"/>
    <property type="match status" value="1"/>
</dbReference>
<reference evidence="5 6" key="1">
    <citation type="submission" date="2015-07" db="EMBL/GenBank/DDBJ databases">
        <title>A draft genome sequence of Mycobacterium wolinskyi.</title>
        <authorList>
            <person name="de Man T.J."/>
            <person name="Perry K.A."/>
            <person name="Coulliette A.D."/>
            <person name="Jensen B."/>
            <person name="Toney N.C."/>
            <person name="Limbago B.M."/>
            <person name="Noble-Wang J."/>
        </authorList>
    </citation>
    <scope>NUCLEOTIDE SEQUENCE [LARGE SCALE GENOMIC DNA]</scope>
    <source>
        <strain evidence="5 6">CDC_01</strain>
    </source>
</reference>
<dbReference type="Pfam" id="PF00356">
    <property type="entry name" value="LacI"/>
    <property type="match status" value="1"/>
</dbReference>
<dbReference type="CDD" id="cd01392">
    <property type="entry name" value="HTH_LacI"/>
    <property type="match status" value="1"/>
</dbReference>
<keyword evidence="3" id="KW-0804">Transcription</keyword>
<protein>
    <recommendedName>
        <fullName evidence="4">HTH lacI-type domain-containing protein</fullName>
    </recommendedName>
</protein>
<sequence length="345" mass="37453">MRARLEDVAKLANVHPATVSRALNERTRGQVSKDTLERVMRAADQLNYRPNTMARSLASARSSSIGVVIADLAVPLFAHMIRGIDDAIGDAGYTALIVNTDNDTERERRHLRSLEERRVDGLIVTTSTLDDPDESRRFSRVAPVVNLLRASGDPQVGQVISNDALGMTQIVEHLLGLGHRRIGLVAGPQNISTSLARLRGYRNAMLENGLDIDAELVETIDHIDTAQGRQAAARILDRTDATAIIGFNDLVTFGVLQELRARGRVCPRDVSVVGYSDIPAAELVAPALTTVAVDHYTMGVEAARMMLNMLDKPDEYAPRSVELPVHLVVRETTAAAAAVESLSVS</sequence>
<dbReference type="PATRIC" id="fig|59750.3.peg.2491"/>
<dbReference type="SUPFAM" id="SSF47413">
    <property type="entry name" value="lambda repressor-like DNA-binding domains"/>
    <property type="match status" value="1"/>
</dbReference>